<dbReference type="AlphaFoldDB" id="A0A345C3I1"/>
<protein>
    <submittedName>
        <fullName evidence="1">Uncharacterized protein</fullName>
    </submittedName>
</protein>
<keyword evidence="2" id="KW-1185">Reference proteome</keyword>
<evidence type="ECO:0000313" key="1">
    <source>
        <dbReference type="EMBL" id="AXF57762.1"/>
    </source>
</evidence>
<dbReference type="EMBL" id="CP031092">
    <property type="protein sequence ID" value="AXF57762.1"/>
    <property type="molecule type" value="Genomic_DNA"/>
</dbReference>
<dbReference type="Proteomes" id="UP000252100">
    <property type="component" value="Chromosome"/>
</dbReference>
<dbReference type="KEGG" id="rue:DT065_18475"/>
<reference evidence="1 2" key="1">
    <citation type="journal article" date="2018" name="J. Microbiol.">
        <title>Salicibibacter kimchii gen. nov., sp. nov., a moderately halophilic and alkalitolerant bacterium in the family Bacillaceae, isolated from kimchi.</title>
        <authorList>
            <person name="Jang J.Y."/>
            <person name="Oh Y.J."/>
            <person name="Lim S.K."/>
            <person name="Park H.K."/>
            <person name="Lee C."/>
            <person name="Kim J.Y."/>
            <person name="Lee M.A."/>
            <person name="Choi H.J."/>
        </authorList>
    </citation>
    <scope>NUCLEOTIDE SEQUENCE [LARGE SCALE GENOMIC DNA]</scope>
    <source>
        <strain evidence="1 2">NKC1-1</strain>
    </source>
</reference>
<name>A0A345C3I1_9BACI</name>
<evidence type="ECO:0000313" key="2">
    <source>
        <dbReference type="Proteomes" id="UP000252100"/>
    </source>
</evidence>
<sequence>MHDQLVNHQPITHIEQKIGAIEKHTEHYQTDMKLYRDRIDIDGDSYPIAEVFDISYRYKENEVGFLYLHTSHGVRSYYITESPESFISSFRSVEQK</sequence>
<organism evidence="1 2">
    <name type="scientific">Salicibibacter kimchii</name>
    <dbReference type="NCBI Taxonomy" id="2099786"/>
    <lineage>
        <taxon>Bacteria</taxon>
        <taxon>Bacillati</taxon>
        <taxon>Bacillota</taxon>
        <taxon>Bacilli</taxon>
        <taxon>Bacillales</taxon>
        <taxon>Bacillaceae</taxon>
        <taxon>Salicibibacter</taxon>
    </lineage>
</organism>
<accession>A0A345C3I1</accession>
<dbReference type="RefSeq" id="WP_114375890.1">
    <property type="nucleotide sequence ID" value="NZ_CP031092.1"/>
</dbReference>
<dbReference type="OrthoDB" id="2691759at2"/>
<proteinExistence type="predicted"/>
<gene>
    <name evidence="1" type="ORF">DT065_18475</name>
</gene>